<reference evidence="3 4" key="1">
    <citation type="submission" date="2020-07" db="EMBL/GenBank/DDBJ databases">
        <title>Sequencing the genomes of 1000 actinobacteria strains.</title>
        <authorList>
            <person name="Klenk H.-P."/>
        </authorList>
    </citation>
    <scope>NUCLEOTIDE SEQUENCE [LARGE SCALE GENOMIC DNA]</scope>
    <source>
        <strain evidence="3 4">DSM 45975</strain>
    </source>
</reference>
<comment type="caution">
    <text evidence="3">The sequence shown here is derived from an EMBL/GenBank/DDBJ whole genome shotgun (WGS) entry which is preliminary data.</text>
</comment>
<dbReference type="SUPFAM" id="SSF55008">
    <property type="entry name" value="HMA, heavy metal-associated domain"/>
    <property type="match status" value="1"/>
</dbReference>
<dbReference type="Proteomes" id="UP000569329">
    <property type="component" value="Unassembled WGS sequence"/>
</dbReference>
<dbReference type="PROSITE" id="PS50846">
    <property type="entry name" value="HMA_2"/>
    <property type="match status" value="1"/>
</dbReference>
<feature type="domain" description="HMA" evidence="2">
    <location>
        <begin position="2"/>
        <end position="67"/>
    </location>
</feature>
<dbReference type="PRINTS" id="PR00944">
    <property type="entry name" value="CUEXPORT"/>
</dbReference>
<protein>
    <submittedName>
        <fullName evidence="3">Copper ion binding protein</fullName>
    </submittedName>
</protein>
<dbReference type="RefSeq" id="WP_182546379.1">
    <property type="nucleotide sequence ID" value="NZ_JACGWZ010000007.1"/>
</dbReference>
<dbReference type="InterPro" id="IPR036163">
    <property type="entry name" value="HMA_dom_sf"/>
</dbReference>
<evidence type="ECO:0000256" key="1">
    <source>
        <dbReference type="ARBA" id="ARBA00022723"/>
    </source>
</evidence>
<evidence type="ECO:0000313" key="4">
    <source>
        <dbReference type="Proteomes" id="UP000569329"/>
    </source>
</evidence>
<organism evidence="3 4">
    <name type="scientific">Halosaccharopolyspora lacisalsi</name>
    <dbReference type="NCBI Taxonomy" id="1000566"/>
    <lineage>
        <taxon>Bacteria</taxon>
        <taxon>Bacillati</taxon>
        <taxon>Actinomycetota</taxon>
        <taxon>Actinomycetes</taxon>
        <taxon>Pseudonocardiales</taxon>
        <taxon>Pseudonocardiaceae</taxon>
        <taxon>Halosaccharopolyspora</taxon>
    </lineage>
</organism>
<dbReference type="InterPro" id="IPR017969">
    <property type="entry name" value="Heavy-metal-associated_CS"/>
</dbReference>
<dbReference type="InterPro" id="IPR000428">
    <property type="entry name" value="Cu-bd"/>
</dbReference>
<evidence type="ECO:0000313" key="3">
    <source>
        <dbReference type="EMBL" id="MBA8827205.1"/>
    </source>
</evidence>
<dbReference type="Pfam" id="PF00403">
    <property type="entry name" value="HMA"/>
    <property type="match status" value="1"/>
</dbReference>
<dbReference type="Gene3D" id="3.30.70.100">
    <property type="match status" value="1"/>
</dbReference>
<dbReference type="GO" id="GO:0005507">
    <property type="term" value="F:copper ion binding"/>
    <property type="evidence" value="ECO:0007669"/>
    <property type="project" value="InterPro"/>
</dbReference>
<dbReference type="InterPro" id="IPR006121">
    <property type="entry name" value="HMA_dom"/>
</dbReference>
<accession>A0A839E5R6</accession>
<proteinExistence type="predicted"/>
<dbReference type="CDD" id="cd00371">
    <property type="entry name" value="HMA"/>
    <property type="match status" value="1"/>
</dbReference>
<dbReference type="PROSITE" id="PS01047">
    <property type="entry name" value="HMA_1"/>
    <property type="match status" value="1"/>
</dbReference>
<evidence type="ECO:0000259" key="2">
    <source>
        <dbReference type="PROSITE" id="PS50846"/>
    </source>
</evidence>
<dbReference type="GO" id="GO:0006825">
    <property type="term" value="P:copper ion transport"/>
    <property type="evidence" value="ECO:0007669"/>
    <property type="project" value="InterPro"/>
</dbReference>
<dbReference type="EMBL" id="JACGWZ010000007">
    <property type="protein sequence ID" value="MBA8827205.1"/>
    <property type="molecule type" value="Genomic_DNA"/>
</dbReference>
<sequence length="73" mass="7477">MATQTLTVGGMTCEHCTMSVSEELGELPGVSAVDVSLDTGEVTVTAEQQISEEAASAAVSEAGYALESWQPAN</sequence>
<dbReference type="AlphaFoldDB" id="A0A839E5R6"/>
<keyword evidence="4" id="KW-1185">Reference proteome</keyword>
<gene>
    <name evidence="3" type="ORF">FHX42_004589</name>
</gene>
<name>A0A839E5R6_9PSEU</name>
<keyword evidence="1" id="KW-0479">Metal-binding</keyword>